<dbReference type="Pfam" id="PF05222">
    <property type="entry name" value="AlaDh_PNT_N"/>
    <property type="match status" value="1"/>
</dbReference>
<dbReference type="PANTHER" id="PTHR10160">
    <property type="entry name" value="NAD(P) TRANSHYDROGENASE"/>
    <property type="match status" value="1"/>
</dbReference>
<dbReference type="EMBL" id="CP071868">
    <property type="protein sequence ID" value="QTE28886.1"/>
    <property type="molecule type" value="Genomic_DNA"/>
</dbReference>
<evidence type="ECO:0000256" key="5">
    <source>
        <dbReference type="ARBA" id="ARBA00022857"/>
    </source>
</evidence>
<evidence type="ECO:0000256" key="6">
    <source>
        <dbReference type="ARBA" id="ARBA00022967"/>
    </source>
</evidence>
<proteinExistence type="inferred from homology"/>
<comment type="function">
    <text evidence="1">The transhydrogenation between NADH and NADP is coupled to respiration and ATP hydrolysis and functions as a proton pump across the membrane.</text>
</comment>
<dbReference type="GO" id="GO:0008750">
    <property type="term" value="F:proton-translocating NAD(P)+ transhydrogenase activity"/>
    <property type="evidence" value="ECO:0007669"/>
    <property type="project" value="UniProtKB-EC"/>
</dbReference>
<dbReference type="Pfam" id="PF01262">
    <property type="entry name" value="AlaDh_PNT_C"/>
    <property type="match status" value="1"/>
</dbReference>
<comment type="similarity">
    <text evidence="2">Belongs to the AlaDH/PNT family.</text>
</comment>
<keyword evidence="7" id="KW-0520">NAD</keyword>
<dbReference type="InterPro" id="IPR007886">
    <property type="entry name" value="AlaDH/PNT_N"/>
</dbReference>
<evidence type="ECO:0000259" key="10">
    <source>
        <dbReference type="SMART" id="SM01003"/>
    </source>
</evidence>
<feature type="domain" description="Alanine dehydrogenase/pyridine nucleotide transhydrogenase NAD(H)-binding" evidence="9">
    <location>
        <begin position="159"/>
        <end position="326"/>
    </location>
</feature>
<evidence type="ECO:0000256" key="2">
    <source>
        <dbReference type="ARBA" id="ARBA00005689"/>
    </source>
</evidence>
<evidence type="ECO:0000256" key="1">
    <source>
        <dbReference type="ARBA" id="ARBA00003943"/>
    </source>
</evidence>
<dbReference type="PANTHER" id="PTHR10160:SF19">
    <property type="entry name" value="PROTON-TRANSLOCATING NAD(P)(+) TRANSHYDROGENASE"/>
    <property type="match status" value="1"/>
</dbReference>
<keyword evidence="6" id="KW-1278">Translocase</keyword>
<dbReference type="PRINTS" id="PR00411">
    <property type="entry name" value="PNDRDTASEI"/>
</dbReference>
<dbReference type="Proteomes" id="UP000663937">
    <property type="component" value="Chromosome"/>
</dbReference>
<organism evidence="11 12">
    <name type="scientific">Pengzhenrongella sicca</name>
    <dbReference type="NCBI Taxonomy" id="2819238"/>
    <lineage>
        <taxon>Bacteria</taxon>
        <taxon>Bacillati</taxon>
        <taxon>Actinomycetota</taxon>
        <taxon>Actinomycetes</taxon>
        <taxon>Micrococcales</taxon>
        <taxon>Pengzhenrongella</taxon>
    </lineage>
</organism>
<dbReference type="SUPFAM" id="SSF52283">
    <property type="entry name" value="Formate/glycerate dehydrogenase catalytic domain-like"/>
    <property type="match status" value="1"/>
</dbReference>
<dbReference type="SMART" id="SM01002">
    <property type="entry name" value="AlaDh_PNT_C"/>
    <property type="match status" value="1"/>
</dbReference>
<dbReference type="GO" id="GO:0006740">
    <property type="term" value="P:NADPH regeneration"/>
    <property type="evidence" value="ECO:0007669"/>
    <property type="project" value="TreeGrafter"/>
</dbReference>
<sequence>MTREDAKVLVVAALTERTPGERRVALVPEVVERLVAQGFEVLVEAGAGAGALAPDDAYASAGAKVCPLDDILARADVILAVRRPVAAVLARLRPGQVVIGMLDARVAGAERADLEDAAARGVVLLSLDLLPRTLSRAQTMDALSSQASVAGYRAAVVAAEAYGRYFPMMITAAGTARPAKVLVLGAGVAGLQAIGTARRLGAQVTGYDVRSAAEGEVKSLGATFLKTATTMAAGDGAGGYARALTPEEGAAQRAELDAAIRKFDIVITTAQVPGGKPPVLVSAETVAAMSPGSVLVDLAAGPLGGNVAGSVADERVVTPGGVTVVGAGNLPAQMAPGASAAYSRNVTALLTAIVADGALHLDPADEIVAAVWFSQRVPAEGTTDDE</sequence>
<evidence type="ECO:0000313" key="11">
    <source>
        <dbReference type="EMBL" id="QTE28886.1"/>
    </source>
</evidence>
<evidence type="ECO:0000259" key="9">
    <source>
        <dbReference type="SMART" id="SM01002"/>
    </source>
</evidence>
<name>A0A8A4ZEB4_9MICO</name>
<evidence type="ECO:0000256" key="8">
    <source>
        <dbReference type="ARBA" id="ARBA00048202"/>
    </source>
</evidence>
<dbReference type="Gene3D" id="3.40.50.720">
    <property type="entry name" value="NAD(P)-binding Rossmann-like Domain"/>
    <property type="match status" value="2"/>
</dbReference>
<dbReference type="KEGG" id="psic:J4E96_16385"/>
<keyword evidence="4" id="KW-0547">Nucleotide-binding</keyword>
<dbReference type="GO" id="GO:0050661">
    <property type="term" value="F:NADP binding"/>
    <property type="evidence" value="ECO:0007669"/>
    <property type="project" value="TreeGrafter"/>
</dbReference>
<keyword evidence="5" id="KW-0521">NADP</keyword>
<protein>
    <recommendedName>
        <fullName evidence="3">proton-translocating NAD(P)(+) transhydrogenase</fullName>
        <ecNumber evidence="3">7.1.1.1</ecNumber>
    </recommendedName>
</protein>
<accession>A0A8A4ZEB4</accession>
<dbReference type="RefSeq" id="WP_227423136.1">
    <property type="nucleotide sequence ID" value="NZ_CP071868.1"/>
</dbReference>
<evidence type="ECO:0000256" key="7">
    <source>
        <dbReference type="ARBA" id="ARBA00023027"/>
    </source>
</evidence>
<dbReference type="GO" id="GO:0016491">
    <property type="term" value="F:oxidoreductase activity"/>
    <property type="evidence" value="ECO:0007669"/>
    <property type="project" value="InterPro"/>
</dbReference>
<reference evidence="11" key="1">
    <citation type="submission" date="2021-03" db="EMBL/GenBank/DDBJ databases">
        <title>Pengzhenrongella sicca gen. nov., sp. nov., a new member of suborder Micrococcineae isolated from High-Arctic tundra soil.</title>
        <authorList>
            <person name="Peng F."/>
        </authorList>
    </citation>
    <scope>NUCLEOTIDE SEQUENCE</scope>
    <source>
        <strain evidence="11">LRZ-2</strain>
    </source>
</reference>
<dbReference type="InterPro" id="IPR007698">
    <property type="entry name" value="AlaDH/PNT_NAD(H)-bd"/>
</dbReference>
<evidence type="ECO:0000313" key="12">
    <source>
        <dbReference type="Proteomes" id="UP000663937"/>
    </source>
</evidence>
<gene>
    <name evidence="11" type="ORF">J4E96_16385</name>
</gene>
<dbReference type="PROSITE" id="PS00837">
    <property type="entry name" value="ALADH_PNT_2"/>
    <property type="match status" value="1"/>
</dbReference>
<feature type="domain" description="Alanine dehydrogenase/pyridine nucleotide transhydrogenase N-terminal" evidence="10">
    <location>
        <begin position="12"/>
        <end position="150"/>
    </location>
</feature>
<evidence type="ECO:0000256" key="3">
    <source>
        <dbReference type="ARBA" id="ARBA00012943"/>
    </source>
</evidence>
<dbReference type="SMART" id="SM01003">
    <property type="entry name" value="AlaDh_PNT_N"/>
    <property type="match status" value="1"/>
</dbReference>
<dbReference type="AlphaFoldDB" id="A0A8A4ZEB4"/>
<comment type="catalytic activity">
    <reaction evidence="8">
        <text>NAD(+) + NADPH + H(+)(in) = NADH + NADP(+) + H(+)(out)</text>
        <dbReference type="Rhea" id="RHEA:47992"/>
        <dbReference type="ChEBI" id="CHEBI:15378"/>
        <dbReference type="ChEBI" id="CHEBI:57540"/>
        <dbReference type="ChEBI" id="CHEBI:57783"/>
        <dbReference type="ChEBI" id="CHEBI:57945"/>
        <dbReference type="ChEBI" id="CHEBI:58349"/>
        <dbReference type="EC" id="7.1.1.1"/>
    </reaction>
</comment>
<dbReference type="InterPro" id="IPR008143">
    <property type="entry name" value="Ala_DH/PNT_CS2"/>
</dbReference>
<keyword evidence="12" id="KW-1185">Reference proteome</keyword>
<dbReference type="SUPFAM" id="SSF51735">
    <property type="entry name" value="NAD(P)-binding Rossmann-fold domains"/>
    <property type="match status" value="1"/>
</dbReference>
<dbReference type="EC" id="7.1.1.1" evidence="3"/>
<evidence type="ECO:0000256" key="4">
    <source>
        <dbReference type="ARBA" id="ARBA00022741"/>
    </source>
</evidence>
<dbReference type="InterPro" id="IPR036291">
    <property type="entry name" value="NAD(P)-bd_dom_sf"/>
</dbReference>
<dbReference type="GO" id="GO:0005886">
    <property type="term" value="C:plasma membrane"/>
    <property type="evidence" value="ECO:0007669"/>
    <property type="project" value="TreeGrafter"/>
</dbReference>